<dbReference type="Proteomes" id="UP000800097">
    <property type="component" value="Unassembled WGS sequence"/>
</dbReference>
<dbReference type="EMBL" id="ML986485">
    <property type="protein sequence ID" value="KAF2280512.1"/>
    <property type="molecule type" value="Genomic_DNA"/>
</dbReference>
<reference evidence="2" key="1">
    <citation type="journal article" date="2020" name="Stud. Mycol.">
        <title>101 Dothideomycetes genomes: a test case for predicting lifestyles and emergence of pathogens.</title>
        <authorList>
            <person name="Haridas S."/>
            <person name="Albert R."/>
            <person name="Binder M."/>
            <person name="Bloem J."/>
            <person name="Labutti K."/>
            <person name="Salamov A."/>
            <person name="Andreopoulos B."/>
            <person name="Baker S."/>
            <person name="Barry K."/>
            <person name="Bills G."/>
            <person name="Bluhm B."/>
            <person name="Cannon C."/>
            <person name="Castanera R."/>
            <person name="Culley D."/>
            <person name="Daum C."/>
            <person name="Ezra D."/>
            <person name="Gonzalez J."/>
            <person name="Henrissat B."/>
            <person name="Kuo A."/>
            <person name="Liang C."/>
            <person name="Lipzen A."/>
            <person name="Lutzoni F."/>
            <person name="Magnuson J."/>
            <person name="Mondo S."/>
            <person name="Nolan M."/>
            <person name="Ohm R."/>
            <person name="Pangilinan J."/>
            <person name="Park H.-J."/>
            <person name="Ramirez L."/>
            <person name="Alfaro M."/>
            <person name="Sun H."/>
            <person name="Tritt A."/>
            <person name="Yoshinaga Y."/>
            <person name="Zwiers L.-H."/>
            <person name="Turgeon B."/>
            <person name="Goodwin S."/>
            <person name="Spatafora J."/>
            <person name="Crous P."/>
            <person name="Grigoriev I."/>
        </authorList>
    </citation>
    <scope>NUCLEOTIDE SEQUENCE</scope>
    <source>
        <strain evidence="2">CBS 379.55</strain>
    </source>
</reference>
<organism evidence="2 3">
    <name type="scientific">Westerdykella ornata</name>
    <dbReference type="NCBI Taxonomy" id="318751"/>
    <lineage>
        <taxon>Eukaryota</taxon>
        <taxon>Fungi</taxon>
        <taxon>Dikarya</taxon>
        <taxon>Ascomycota</taxon>
        <taxon>Pezizomycotina</taxon>
        <taxon>Dothideomycetes</taxon>
        <taxon>Pleosporomycetidae</taxon>
        <taxon>Pleosporales</taxon>
        <taxon>Sporormiaceae</taxon>
        <taxon>Westerdykella</taxon>
    </lineage>
</organism>
<proteinExistence type="predicted"/>
<dbReference type="AlphaFoldDB" id="A0A6A6JV95"/>
<dbReference type="CDD" id="cd09917">
    <property type="entry name" value="F-box_SF"/>
    <property type="match status" value="1"/>
</dbReference>
<dbReference type="InterPro" id="IPR001810">
    <property type="entry name" value="F-box_dom"/>
</dbReference>
<dbReference type="RefSeq" id="XP_033658050.1">
    <property type="nucleotide sequence ID" value="XM_033799564.1"/>
</dbReference>
<dbReference type="SUPFAM" id="SSF81383">
    <property type="entry name" value="F-box domain"/>
    <property type="match status" value="1"/>
</dbReference>
<gene>
    <name evidence="2" type="ORF">EI97DRAFT_439518</name>
</gene>
<dbReference type="InterPro" id="IPR036047">
    <property type="entry name" value="F-box-like_dom_sf"/>
</dbReference>
<evidence type="ECO:0000313" key="2">
    <source>
        <dbReference type="EMBL" id="KAF2280512.1"/>
    </source>
</evidence>
<dbReference type="GeneID" id="54552739"/>
<protein>
    <recommendedName>
        <fullName evidence="1">F-box domain-containing protein</fullName>
    </recommendedName>
</protein>
<dbReference type="Pfam" id="PF00646">
    <property type="entry name" value="F-box"/>
    <property type="match status" value="1"/>
</dbReference>
<keyword evidence="3" id="KW-1185">Reference proteome</keyword>
<sequence length="354" mass="40481">MYRFNPVPLLPGSLYARAIKTGELDPPDIIIEYDSDDGPCPPFRFMKLPQDVQLHVLGYLDIQDLHNVLLTSKEVRGAVGASESPEQLLRTATTKVKGAQISNLMLATVRLLLHIVAGDGSRGPAAESISRCFEENLDSDMPPPVLAAGDELLSATTILCKLNSQLAKLLKTYIKDKKLGEHSWRIMKKVHRQTRAFWMLAFHEALYFQYAPHFGYDIQDQSATFFYRLAKFELMELADVADHMRTTTLFTSILPEEVIEASMRINNMNFPGFHSAPTLRRSKSTRLTTSAMMTHHEFFRHIAFRARWGDVGHDTKVIKNWDDFPESNTESPRTPPMDQDDRYCYTRRVIHHWV</sequence>
<dbReference type="PROSITE" id="PS50181">
    <property type="entry name" value="FBOX"/>
    <property type="match status" value="1"/>
</dbReference>
<name>A0A6A6JV95_WESOR</name>
<dbReference type="OrthoDB" id="3943306at2759"/>
<feature type="domain" description="F-box" evidence="1">
    <location>
        <begin position="42"/>
        <end position="88"/>
    </location>
</feature>
<accession>A0A6A6JV95</accession>
<evidence type="ECO:0000313" key="3">
    <source>
        <dbReference type="Proteomes" id="UP000800097"/>
    </source>
</evidence>
<evidence type="ECO:0000259" key="1">
    <source>
        <dbReference type="PROSITE" id="PS50181"/>
    </source>
</evidence>